<name>A0AAU8KAD5_9ACTN</name>
<feature type="compositionally biased region" description="Basic and acidic residues" evidence="1">
    <location>
        <begin position="1"/>
        <end position="14"/>
    </location>
</feature>
<reference evidence="2" key="1">
    <citation type="submission" date="2024-06" db="EMBL/GenBank/DDBJ databases">
        <title>The genome sequences of Kitasatospora sp. strain HUAS MG31.</title>
        <authorList>
            <person name="Mo P."/>
        </authorList>
    </citation>
    <scope>NUCLEOTIDE SEQUENCE</scope>
    <source>
        <strain evidence="2">HUAS MG31</strain>
    </source>
</reference>
<dbReference type="EMBL" id="CP159872">
    <property type="protein sequence ID" value="XCM84259.1"/>
    <property type="molecule type" value="Genomic_DNA"/>
</dbReference>
<dbReference type="RefSeq" id="WP_354645196.1">
    <property type="nucleotide sequence ID" value="NZ_CP159872.1"/>
</dbReference>
<sequence>MPLARDEGRGDERWHHRRRHPRRLGGERSDPRKDRLAVAPRGAAPSGPAGGGADWFRDRGSGDGTAIAYRTSAGGPAAVPSGSEVAFEVDHVDGHRSAGWSVLISGTAEPVDGPAARQRLEEAAVGAPWAGGRREVWIRVLPATVTGRRIRVE</sequence>
<dbReference type="AlphaFoldDB" id="A0AAU8KAD5"/>
<protein>
    <submittedName>
        <fullName evidence="2">Pyridoxamine 5'-phosphate oxidase family protein</fullName>
    </submittedName>
</protein>
<evidence type="ECO:0000256" key="1">
    <source>
        <dbReference type="SAM" id="MobiDB-lite"/>
    </source>
</evidence>
<dbReference type="InterPro" id="IPR012349">
    <property type="entry name" value="Split_barrel_FMN-bd"/>
</dbReference>
<proteinExistence type="predicted"/>
<feature type="region of interest" description="Disordered" evidence="1">
    <location>
        <begin position="1"/>
        <end position="79"/>
    </location>
</feature>
<dbReference type="InterPro" id="IPR024747">
    <property type="entry name" value="Pyridox_Oxase-rel"/>
</dbReference>
<dbReference type="Gene3D" id="2.30.110.10">
    <property type="entry name" value="Electron Transport, Fmn-binding Protein, Chain A"/>
    <property type="match status" value="1"/>
</dbReference>
<feature type="compositionally biased region" description="Basic and acidic residues" evidence="1">
    <location>
        <begin position="24"/>
        <end position="36"/>
    </location>
</feature>
<gene>
    <name evidence="2" type="ORF">ABWK59_35295</name>
</gene>
<accession>A0AAU8KAD5</accession>
<organism evidence="2">
    <name type="scientific">Kitasatospora camelliae</name>
    <dbReference type="NCBI Taxonomy" id="3156397"/>
    <lineage>
        <taxon>Bacteria</taxon>
        <taxon>Bacillati</taxon>
        <taxon>Actinomycetota</taxon>
        <taxon>Actinomycetes</taxon>
        <taxon>Kitasatosporales</taxon>
        <taxon>Streptomycetaceae</taxon>
        <taxon>Kitasatospora</taxon>
    </lineage>
</organism>
<dbReference type="KEGG" id="kcm:ABWK59_35295"/>
<evidence type="ECO:0000313" key="2">
    <source>
        <dbReference type="EMBL" id="XCM84259.1"/>
    </source>
</evidence>
<dbReference type="SUPFAM" id="SSF50475">
    <property type="entry name" value="FMN-binding split barrel"/>
    <property type="match status" value="1"/>
</dbReference>
<dbReference type="Pfam" id="PF12900">
    <property type="entry name" value="Pyridox_ox_2"/>
    <property type="match status" value="1"/>
</dbReference>